<feature type="region of interest" description="Disordered" evidence="1">
    <location>
        <begin position="1"/>
        <end position="39"/>
    </location>
</feature>
<accession>A0AAN4Q162</accession>
<dbReference type="Proteomes" id="UP000248291">
    <property type="component" value="Unassembled WGS sequence"/>
</dbReference>
<gene>
    <name evidence="2" type="ORF">KPSA3_01341</name>
</gene>
<dbReference type="AlphaFoldDB" id="A0AAN4Q162"/>
<proteinExistence type="predicted"/>
<protein>
    <submittedName>
        <fullName evidence="2">Uncharacterized protein</fullName>
    </submittedName>
</protein>
<name>A0AAN4Q162_PSESF</name>
<sequence>MSIPETPNDPSHRRSRLHRFEFRSAVVRSQQRIRATNPT</sequence>
<organism evidence="2 3">
    <name type="scientific">Pseudomonas syringae pv. actinidiae</name>
    <dbReference type="NCBI Taxonomy" id="103796"/>
    <lineage>
        <taxon>Bacteria</taxon>
        <taxon>Pseudomonadati</taxon>
        <taxon>Pseudomonadota</taxon>
        <taxon>Gammaproteobacteria</taxon>
        <taxon>Pseudomonadales</taxon>
        <taxon>Pseudomonadaceae</taxon>
        <taxon>Pseudomonas</taxon>
        <taxon>Pseudomonas syringae</taxon>
    </lineage>
</organism>
<dbReference type="EMBL" id="BGKA01000049">
    <property type="protein sequence ID" value="GBH15415.1"/>
    <property type="molecule type" value="Genomic_DNA"/>
</dbReference>
<reference evidence="2 3" key="1">
    <citation type="submission" date="2018-04" db="EMBL/GenBank/DDBJ databases">
        <title>Draft genome sequence of Pseudomonas syringae pv. actinidiae biovar 3 strains isolated from kiwifruit in Kagawa prefecture.</title>
        <authorList>
            <person name="Tabuchi M."/>
            <person name="Saito M."/>
            <person name="Fujiwara S."/>
            <person name="Sasa N."/>
            <person name="Akimitsu K."/>
            <person name="Gomi K."/>
            <person name="Konishi-Sugita S."/>
            <person name="Hamano K."/>
            <person name="Kataoka I."/>
        </authorList>
    </citation>
    <scope>NUCLEOTIDE SEQUENCE [LARGE SCALE GENOMIC DNA]</scope>
    <source>
        <strain evidence="2 3">MAFF212211</strain>
    </source>
</reference>
<feature type="compositionally biased region" description="Polar residues" evidence="1">
    <location>
        <begin position="27"/>
        <end position="39"/>
    </location>
</feature>
<evidence type="ECO:0000256" key="1">
    <source>
        <dbReference type="SAM" id="MobiDB-lite"/>
    </source>
</evidence>
<evidence type="ECO:0000313" key="2">
    <source>
        <dbReference type="EMBL" id="GBH15415.1"/>
    </source>
</evidence>
<evidence type="ECO:0000313" key="3">
    <source>
        <dbReference type="Proteomes" id="UP000248291"/>
    </source>
</evidence>
<comment type="caution">
    <text evidence="2">The sequence shown here is derived from an EMBL/GenBank/DDBJ whole genome shotgun (WGS) entry which is preliminary data.</text>
</comment>